<dbReference type="InterPro" id="IPR010154">
    <property type="entry name" value="CRISPR-assoc_Cas7/Cst2/DevR"/>
</dbReference>
<dbReference type="RefSeq" id="WP_050430723.1">
    <property type="nucleotide sequence ID" value="NZ_CP012159.1"/>
</dbReference>
<accession>A0A0K1ECB2</accession>
<dbReference type="GO" id="GO:0051607">
    <property type="term" value="P:defense response to virus"/>
    <property type="evidence" value="ECO:0007669"/>
    <property type="project" value="UniProtKB-KW"/>
</dbReference>
<organism evidence="3 4">
    <name type="scientific">Chondromyces crocatus</name>
    <dbReference type="NCBI Taxonomy" id="52"/>
    <lineage>
        <taxon>Bacteria</taxon>
        <taxon>Pseudomonadati</taxon>
        <taxon>Myxococcota</taxon>
        <taxon>Polyangia</taxon>
        <taxon>Polyangiales</taxon>
        <taxon>Polyangiaceae</taxon>
        <taxon>Chondromyces</taxon>
    </lineage>
</organism>
<dbReference type="AlphaFoldDB" id="A0A0K1ECB2"/>
<dbReference type="Proteomes" id="UP000067626">
    <property type="component" value="Chromosome"/>
</dbReference>
<protein>
    <submittedName>
        <fullName evidence="3">CRISPR-associated protein</fullName>
    </submittedName>
</protein>
<sequence length="366" mass="40173">MSHVTGSLIIDAPASALNNAGKDEEARTDNAVAVKFIRAPEGRYPYVSAQAVRYWLRTQLAASPGWSASPVFRETKVAYTDAEPTLYDEDDLFGYMRATSKSTDEKKAAKRAEIAARSTPVDPEVGEVTRISPLRIGTLVAITPTARLPRDFGTMARAEGDPVPHEHQFYRAHLKAPFALDLTAAGTFFVSQRVGYKNLDKNRIDSAKKAGATALQVRGFSAHRLPLPLRRRRVAQVFRTLGRLEGGAKQTLHLTDTAPAALILAVTRSGNQPFQRVFSPDPLGERTTFRADVLEEALRVYRDDFLSGVYIGWSRGFLDSERQKLDTFLASAASHHGIALHVGHPREMADAFAAALESDAAAPWFD</sequence>
<proteinExistence type="predicted"/>
<evidence type="ECO:0000313" key="4">
    <source>
        <dbReference type="Proteomes" id="UP000067626"/>
    </source>
</evidence>
<dbReference type="OrthoDB" id="9781560at2"/>
<dbReference type="NCBIfam" id="TIGR01875">
    <property type="entry name" value="cas_MJ0381"/>
    <property type="match status" value="1"/>
</dbReference>
<dbReference type="KEGG" id="ccro:CMC5_026560"/>
<evidence type="ECO:0000256" key="1">
    <source>
        <dbReference type="ARBA" id="ARBA00023118"/>
    </source>
</evidence>
<comment type="function">
    <text evidence="2">CRISPR (clustered regularly interspaced short palindromic repeat) is an adaptive immune system that provides protection against mobile genetic elements (viruses, transposable elements and conjugative plasmids). CRISPR clusters contain spacers, sequences complementary to antecedent mobile elements, and target invading nucleic acids. CRISPR clusters are transcribed and processed into CRISPR RNA (crRNA).</text>
</comment>
<name>A0A0K1ECB2_CHOCO</name>
<keyword evidence="1" id="KW-0051">Antiviral defense</keyword>
<dbReference type="EMBL" id="CP012159">
    <property type="protein sequence ID" value="AKT38510.1"/>
    <property type="molecule type" value="Genomic_DNA"/>
</dbReference>
<evidence type="ECO:0000313" key="3">
    <source>
        <dbReference type="EMBL" id="AKT38510.1"/>
    </source>
</evidence>
<gene>
    <name evidence="3" type="ORF">CMC5_026560</name>
</gene>
<dbReference type="PATRIC" id="fig|52.7.peg.2901"/>
<reference evidence="3 4" key="1">
    <citation type="submission" date="2015-07" db="EMBL/GenBank/DDBJ databases">
        <title>Genome analysis of myxobacterium Chondromyces crocatus Cm c5 reveals a high potential for natural compound synthesis and the genetic basis for the loss of fruiting body formation.</title>
        <authorList>
            <person name="Zaburannyi N."/>
            <person name="Bunk B."/>
            <person name="Maier J."/>
            <person name="Overmann J."/>
            <person name="Mueller R."/>
        </authorList>
    </citation>
    <scope>NUCLEOTIDE SEQUENCE [LARGE SCALE GENOMIC DNA]</scope>
    <source>
        <strain evidence="3 4">Cm c5</strain>
    </source>
</reference>
<evidence type="ECO:0000256" key="2">
    <source>
        <dbReference type="ARBA" id="ARBA00025626"/>
    </source>
</evidence>
<dbReference type="STRING" id="52.CMC5_026560"/>
<keyword evidence="4" id="KW-1185">Reference proteome</keyword>